<organism evidence="1 2">
    <name type="scientific">Heliobacterium mobile</name>
    <name type="common">Heliobacillus mobilis</name>
    <dbReference type="NCBI Taxonomy" id="28064"/>
    <lineage>
        <taxon>Bacteria</taxon>
        <taxon>Bacillati</taxon>
        <taxon>Bacillota</taxon>
        <taxon>Clostridia</taxon>
        <taxon>Eubacteriales</taxon>
        <taxon>Heliobacteriaceae</taxon>
        <taxon>Heliobacterium</taxon>
    </lineage>
</organism>
<reference evidence="1 2" key="1">
    <citation type="submission" date="2019-11" db="EMBL/GenBank/DDBJ databases">
        <title>Whole-genome sequence of a the green, strictly anaerobic photosynthetic bacterium Heliobacillus mobilis DSM 6151.</title>
        <authorList>
            <person name="Kyndt J.A."/>
            <person name="Meyer T.E."/>
        </authorList>
    </citation>
    <scope>NUCLEOTIDE SEQUENCE [LARGE SCALE GENOMIC DNA]</scope>
    <source>
        <strain evidence="1 2">DSM 6151</strain>
    </source>
</reference>
<proteinExistence type="predicted"/>
<dbReference type="EMBL" id="WNKU01000033">
    <property type="protein sequence ID" value="MTV50727.1"/>
    <property type="molecule type" value="Genomic_DNA"/>
</dbReference>
<comment type="caution">
    <text evidence="1">The sequence shown here is derived from an EMBL/GenBank/DDBJ whole genome shotgun (WGS) entry which is preliminary data.</text>
</comment>
<gene>
    <name evidence="1" type="ORF">GJ688_17480</name>
</gene>
<dbReference type="AlphaFoldDB" id="A0A6I3SRP4"/>
<accession>A0A6I3SRP4</accession>
<dbReference type="RefSeq" id="WP_155477819.1">
    <property type="nucleotide sequence ID" value="NZ_WNKU01000033.1"/>
</dbReference>
<sequence length="69" mass="8354">MQEEQILFRIHRYFQNGKMSLEDKLFYAKLIATLDLESGNYTEENEKHRLERFAAQVDQLREKLRHRAG</sequence>
<name>A0A6I3SRP4_HELMO</name>
<protein>
    <submittedName>
        <fullName evidence="1">Uncharacterized protein</fullName>
    </submittedName>
</protein>
<evidence type="ECO:0000313" key="1">
    <source>
        <dbReference type="EMBL" id="MTV50727.1"/>
    </source>
</evidence>
<keyword evidence="2" id="KW-1185">Reference proteome</keyword>
<dbReference type="Proteomes" id="UP000430670">
    <property type="component" value="Unassembled WGS sequence"/>
</dbReference>
<dbReference type="OrthoDB" id="2084008at2"/>
<evidence type="ECO:0000313" key="2">
    <source>
        <dbReference type="Proteomes" id="UP000430670"/>
    </source>
</evidence>